<evidence type="ECO:0000313" key="3">
    <source>
        <dbReference type="Proteomes" id="UP000002257"/>
    </source>
</evidence>
<dbReference type="OrthoDB" id="7873824at2"/>
<dbReference type="RefSeq" id="WP_012589207.1">
    <property type="nucleotide sequence ID" value="NC_011666.1"/>
</dbReference>
<name>B8EN02_METSB</name>
<keyword evidence="1" id="KW-1133">Transmembrane helix</keyword>
<keyword evidence="3" id="KW-1185">Reference proteome</keyword>
<dbReference type="InterPro" id="IPR010664">
    <property type="entry name" value="LipoPS_assembly_LptC-rel"/>
</dbReference>
<evidence type="ECO:0000313" key="2">
    <source>
        <dbReference type="EMBL" id="ACK49137.1"/>
    </source>
</evidence>
<evidence type="ECO:0000256" key="1">
    <source>
        <dbReference type="SAM" id="Phobius"/>
    </source>
</evidence>
<feature type="transmembrane region" description="Helical" evidence="1">
    <location>
        <begin position="54"/>
        <end position="76"/>
    </location>
</feature>
<accession>B8EN02</accession>
<proteinExistence type="predicted"/>
<dbReference type="AlphaFoldDB" id="B8EN02"/>
<dbReference type="Pfam" id="PF06835">
    <property type="entry name" value="LptC"/>
    <property type="match status" value="1"/>
</dbReference>
<dbReference type="KEGG" id="msl:Msil_0156"/>
<sequence>MTDVSGDTDWPAQTAGELLRERPRQRLGDVLEVAQSPWRGAVKAAGRHSARVRFLRWSIVIFCVVAGAAVAIVGLFDPFRRLPGNITIGQVHVDGTRITVETPKISGFQRDGRPYEITARTGLQDTTNPNLVELNGIDARIGMRDASTLKLTAEHGSYDNQHDSLLLDGSAQIRNEVGYAIFMKTAQMDFKTGGLISREPVKVVLKGGHVAADTMNIGNDGVISFEGEVRSTIDSGSDAKELPLTPPVTE</sequence>
<evidence type="ECO:0008006" key="4">
    <source>
        <dbReference type="Google" id="ProtNLM"/>
    </source>
</evidence>
<keyword evidence="1" id="KW-0472">Membrane</keyword>
<dbReference type="eggNOG" id="COG5375">
    <property type="taxonomic scope" value="Bacteria"/>
</dbReference>
<keyword evidence="1" id="KW-0812">Transmembrane</keyword>
<reference evidence="2 3" key="1">
    <citation type="journal article" date="2010" name="J. Bacteriol.">
        <title>Complete genome sequence of the aerobic facultative methanotroph Methylocella silvestris BL2.</title>
        <authorList>
            <person name="Chen Y."/>
            <person name="Crombie A."/>
            <person name="Rahman M.T."/>
            <person name="Dedysh S.N."/>
            <person name="Liesack W."/>
            <person name="Stott M.B."/>
            <person name="Alam M."/>
            <person name="Theisen A.R."/>
            <person name="Murrell J.C."/>
            <person name="Dunfield P.F."/>
        </authorList>
    </citation>
    <scope>NUCLEOTIDE SEQUENCE [LARGE SCALE GENOMIC DNA]</scope>
    <source>
        <strain evidence="3">DSM 15510 / CIP 108128 / LMG 27833 / NCIMB 13906 / BL2</strain>
    </source>
</reference>
<gene>
    <name evidence="2" type="ordered locus">Msil_0156</name>
</gene>
<dbReference type="EMBL" id="CP001280">
    <property type="protein sequence ID" value="ACK49137.1"/>
    <property type="molecule type" value="Genomic_DNA"/>
</dbReference>
<dbReference type="HOGENOM" id="CLU_093446_0_0_5"/>
<dbReference type="Proteomes" id="UP000002257">
    <property type="component" value="Chromosome"/>
</dbReference>
<dbReference type="STRING" id="395965.Msil_0156"/>
<organism evidence="2 3">
    <name type="scientific">Methylocella silvestris (strain DSM 15510 / CIP 108128 / LMG 27833 / NCIMB 13906 / BL2)</name>
    <dbReference type="NCBI Taxonomy" id="395965"/>
    <lineage>
        <taxon>Bacteria</taxon>
        <taxon>Pseudomonadati</taxon>
        <taxon>Pseudomonadota</taxon>
        <taxon>Alphaproteobacteria</taxon>
        <taxon>Hyphomicrobiales</taxon>
        <taxon>Beijerinckiaceae</taxon>
        <taxon>Methylocella</taxon>
    </lineage>
</organism>
<protein>
    <recommendedName>
        <fullName evidence="4">LPS export ABC transporter periplasmic protein LptC</fullName>
    </recommendedName>
</protein>